<evidence type="ECO:0000313" key="3">
    <source>
        <dbReference type="Proteomes" id="UP001172159"/>
    </source>
</evidence>
<dbReference type="EMBL" id="JAUKTV010000003">
    <property type="protein sequence ID" value="KAK0741689.1"/>
    <property type="molecule type" value="Genomic_DNA"/>
</dbReference>
<proteinExistence type="predicted"/>
<accession>A0AA40K0Q7</accession>
<evidence type="ECO:0000256" key="1">
    <source>
        <dbReference type="SAM" id="Phobius"/>
    </source>
</evidence>
<feature type="transmembrane region" description="Helical" evidence="1">
    <location>
        <begin position="6"/>
        <end position="26"/>
    </location>
</feature>
<gene>
    <name evidence="2" type="ORF">B0T21DRAFT_359940</name>
</gene>
<keyword evidence="3" id="KW-1185">Reference proteome</keyword>
<name>A0AA40K0Q7_9PEZI</name>
<sequence length="110" mass="12656">MLLFLSFPLSFTRAFVLFFGLIHAYLWRRLWAPTQKLMSRLGAGQRWAFQGIGLIAFAATYILTHFVREAYNNWAIHPMMGENTTELMGGLIQTYDGSWGHKGQTRWGVV</sequence>
<protein>
    <submittedName>
        <fullName evidence="2">Uncharacterized protein</fullName>
    </submittedName>
</protein>
<organism evidence="2 3">
    <name type="scientific">Apiosordaria backusii</name>
    <dbReference type="NCBI Taxonomy" id="314023"/>
    <lineage>
        <taxon>Eukaryota</taxon>
        <taxon>Fungi</taxon>
        <taxon>Dikarya</taxon>
        <taxon>Ascomycota</taxon>
        <taxon>Pezizomycotina</taxon>
        <taxon>Sordariomycetes</taxon>
        <taxon>Sordariomycetidae</taxon>
        <taxon>Sordariales</taxon>
        <taxon>Lasiosphaeriaceae</taxon>
        <taxon>Apiosordaria</taxon>
    </lineage>
</organism>
<dbReference type="AlphaFoldDB" id="A0AA40K0Q7"/>
<comment type="caution">
    <text evidence="2">The sequence shown here is derived from an EMBL/GenBank/DDBJ whole genome shotgun (WGS) entry which is preliminary data.</text>
</comment>
<reference evidence="2" key="1">
    <citation type="submission" date="2023-06" db="EMBL/GenBank/DDBJ databases">
        <title>Genome-scale phylogeny and comparative genomics of the fungal order Sordariales.</title>
        <authorList>
            <consortium name="Lawrence Berkeley National Laboratory"/>
            <person name="Hensen N."/>
            <person name="Bonometti L."/>
            <person name="Westerberg I."/>
            <person name="Brannstrom I.O."/>
            <person name="Guillou S."/>
            <person name="Cros-Aarteil S."/>
            <person name="Calhoun S."/>
            <person name="Haridas S."/>
            <person name="Kuo A."/>
            <person name="Mondo S."/>
            <person name="Pangilinan J."/>
            <person name="Riley R."/>
            <person name="Labutti K."/>
            <person name="Andreopoulos B."/>
            <person name="Lipzen A."/>
            <person name="Chen C."/>
            <person name="Yanf M."/>
            <person name="Daum C."/>
            <person name="Ng V."/>
            <person name="Clum A."/>
            <person name="Steindorff A."/>
            <person name="Ohm R."/>
            <person name="Martin F."/>
            <person name="Silar P."/>
            <person name="Natvig D."/>
            <person name="Lalanne C."/>
            <person name="Gautier V."/>
            <person name="Ament-Velasquez S.L."/>
            <person name="Kruys A."/>
            <person name="Hutchinson M.I."/>
            <person name="Powell A.J."/>
            <person name="Barry K."/>
            <person name="Miller A.N."/>
            <person name="Grigoriev I.V."/>
            <person name="Debuchy R."/>
            <person name="Gladieux P."/>
            <person name="Thoren M.H."/>
            <person name="Johannesson H."/>
        </authorList>
    </citation>
    <scope>NUCLEOTIDE SEQUENCE</scope>
    <source>
        <strain evidence="2">CBS 540.89</strain>
    </source>
</reference>
<evidence type="ECO:0000313" key="2">
    <source>
        <dbReference type="EMBL" id="KAK0741689.1"/>
    </source>
</evidence>
<feature type="transmembrane region" description="Helical" evidence="1">
    <location>
        <begin position="47"/>
        <end position="67"/>
    </location>
</feature>
<keyword evidence="1" id="KW-1133">Transmembrane helix</keyword>
<keyword evidence="1" id="KW-0472">Membrane</keyword>
<dbReference type="Proteomes" id="UP001172159">
    <property type="component" value="Unassembled WGS sequence"/>
</dbReference>
<keyword evidence="1" id="KW-0812">Transmembrane</keyword>